<feature type="transmembrane region" description="Helical" evidence="2">
    <location>
        <begin position="231"/>
        <end position="255"/>
    </location>
</feature>
<comment type="caution">
    <text evidence="3">The sequence shown here is derived from an EMBL/GenBank/DDBJ whole genome shotgun (WGS) entry which is preliminary data.</text>
</comment>
<reference evidence="3" key="1">
    <citation type="submission" date="2023-08" db="EMBL/GenBank/DDBJ databases">
        <title>Black Yeasts Isolated from many extreme environments.</title>
        <authorList>
            <person name="Coleine C."/>
            <person name="Stajich J.E."/>
            <person name="Selbmann L."/>
        </authorList>
    </citation>
    <scope>NUCLEOTIDE SEQUENCE</scope>
    <source>
        <strain evidence="3">CCFEE 5810</strain>
    </source>
</reference>
<proteinExistence type="predicted"/>
<sequence length="380" mass="42284">MEKRDVATPLFSAIAFDHVSLTSTTTLGSTVVGRRSKSRNWRFALLFLAFTYLLTFPTWMSAVTGYQSHDTAYVKDPADGSLVPTEGWAAPSHLVFDGSRIGLTDNYPLFISNSNPDPVSSFELFKNNAANTARLDSGQTTFVYVPAQPGCNFTLLPNASSITQAVSSSVIIRGTTYNLPHPLLNIYLNVDGPSTVTRLDVNQWYAFGELALTREYLLNHMSCEPAKTYSWGFSSIALCIFCILTVLFATMLLVLQQDAFRHGRADRYVSKGTNAYRDAIDLVDELRKKFGDDVQYMPAEELERLVKREGGGIGVDTTDMEPSRSESWRALKPARRGGSTNGLPAIRRKFSSERNLTDFEMKDRSTIAEEDSESRRLFPG</sequence>
<feature type="compositionally biased region" description="Basic and acidic residues" evidence="1">
    <location>
        <begin position="350"/>
        <end position="380"/>
    </location>
</feature>
<evidence type="ECO:0000256" key="2">
    <source>
        <dbReference type="SAM" id="Phobius"/>
    </source>
</evidence>
<feature type="transmembrane region" description="Helical" evidence="2">
    <location>
        <begin position="43"/>
        <end position="60"/>
    </location>
</feature>
<protein>
    <submittedName>
        <fullName evidence="3">Uncharacterized protein</fullName>
    </submittedName>
</protein>
<accession>A0AAN7VZK7</accession>
<dbReference type="AlphaFoldDB" id="A0AAN7VZK7"/>
<evidence type="ECO:0000256" key="1">
    <source>
        <dbReference type="SAM" id="MobiDB-lite"/>
    </source>
</evidence>
<evidence type="ECO:0000313" key="4">
    <source>
        <dbReference type="Proteomes" id="UP001310594"/>
    </source>
</evidence>
<keyword evidence="2" id="KW-1133">Transmembrane helix</keyword>
<evidence type="ECO:0000313" key="3">
    <source>
        <dbReference type="EMBL" id="KAK5690848.1"/>
    </source>
</evidence>
<organism evidence="3 4">
    <name type="scientific">Elasticomyces elasticus</name>
    <dbReference type="NCBI Taxonomy" id="574655"/>
    <lineage>
        <taxon>Eukaryota</taxon>
        <taxon>Fungi</taxon>
        <taxon>Dikarya</taxon>
        <taxon>Ascomycota</taxon>
        <taxon>Pezizomycotina</taxon>
        <taxon>Dothideomycetes</taxon>
        <taxon>Dothideomycetidae</taxon>
        <taxon>Mycosphaerellales</taxon>
        <taxon>Teratosphaeriaceae</taxon>
        <taxon>Elasticomyces</taxon>
    </lineage>
</organism>
<feature type="region of interest" description="Disordered" evidence="1">
    <location>
        <begin position="313"/>
        <end position="380"/>
    </location>
</feature>
<keyword evidence="2" id="KW-0472">Membrane</keyword>
<dbReference type="Proteomes" id="UP001310594">
    <property type="component" value="Unassembled WGS sequence"/>
</dbReference>
<gene>
    <name evidence="3" type="ORF">LTR97_012009</name>
</gene>
<name>A0AAN7VZK7_9PEZI</name>
<dbReference type="EMBL" id="JAVRQU010000023">
    <property type="protein sequence ID" value="KAK5690848.1"/>
    <property type="molecule type" value="Genomic_DNA"/>
</dbReference>
<keyword evidence="2" id="KW-0812">Transmembrane</keyword>